<dbReference type="PANTHER" id="PTHR31757:SF0">
    <property type="entry name" value="SLL0781 PROTEIN"/>
    <property type="match status" value="1"/>
</dbReference>
<dbReference type="AlphaFoldDB" id="A0A4S8LNG7"/>
<dbReference type="Gene3D" id="3.10.450.50">
    <property type="match status" value="1"/>
</dbReference>
<accession>A0A4S8LNG7</accession>
<dbReference type="PANTHER" id="PTHR31757">
    <property type="entry name" value="SLL0781 PROTEIN"/>
    <property type="match status" value="1"/>
</dbReference>
<reference evidence="2 3" key="1">
    <citation type="journal article" date="2019" name="Nat. Ecol. Evol.">
        <title>Megaphylogeny resolves global patterns of mushroom evolution.</title>
        <authorList>
            <person name="Varga T."/>
            <person name="Krizsan K."/>
            <person name="Foldi C."/>
            <person name="Dima B."/>
            <person name="Sanchez-Garcia M."/>
            <person name="Sanchez-Ramirez S."/>
            <person name="Szollosi G.J."/>
            <person name="Szarkandi J.G."/>
            <person name="Papp V."/>
            <person name="Albert L."/>
            <person name="Andreopoulos W."/>
            <person name="Angelini C."/>
            <person name="Antonin V."/>
            <person name="Barry K.W."/>
            <person name="Bougher N.L."/>
            <person name="Buchanan P."/>
            <person name="Buyck B."/>
            <person name="Bense V."/>
            <person name="Catcheside P."/>
            <person name="Chovatia M."/>
            <person name="Cooper J."/>
            <person name="Damon W."/>
            <person name="Desjardin D."/>
            <person name="Finy P."/>
            <person name="Geml J."/>
            <person name="Haridas S."/>
            <person name="Hughes K."/>
            <person name="Justo A."/>
            <person name="Karasinski D."/>
            <person name="Kautmanova I."/>
            <person name="Kiss B."/>
            <person name="Kocsube S."/>
            <person name="Kotiranta H."/>
            <person name="LaButti K.M."/>
            <person name="Lechner B.E."/>
            <person name="Liimatainen K."/>
            <person name="Lipzen A."/>
            <person name="Lukacs Z."/>
            <person name="Mihaltcheva S."/>
            <person name="Morgado L.N."/>
            <person name="Niskanen T."/>
            <person name="Noordeloos M.E."/>
            <person name="Ohm R.A."/>
            <person name="Ortiz-Santana B."/>
            <person name="Ovrebo C."/>
            <person name="Racz N."/>
            <person name="Riley R."/>
            <person name="Savchenko A."/>
            <person name="Shiryaev A."/>
            <person name="Soop K."/>
            <person name="Spirin V."/>
            <person name="Szebenyi C."/>
            <person name="Tomsovsky M."/>
            <person name="Tulloss R.E."/>
            <person name="Uehling J."/>
            <person name="Grigoriev I.V."/>
            <person name="Vagvolgyi C."/>
            <person name="Papp T."/>
            <person name="Martin F.M."/>
            <person name="Miettinen O."/>
            <person name="Hibbett D.S."/>
            <person name="Nagy L.G."/>
        </authorList>
    </citation>
    <scope>NUCLEOTIDE SEQUENCE [LARGE SCALE GENOMIC DNA]</scope>
    <source>
        <strain evidence="2 3">CBS 962.96</strain>
    </source>
</reference>
<dbReference type="EMBL" id="ML179329">
    <property type="protein sequence ID" value="THU90630.1"/>
    <property type="molecule type" value="Genomic_DNA"/>
</dbReference>
<evidence type="ECO:0000313" key="3">
    <source>
        <dbReference type="Proteomes" id="UP000297245"/>
    </source>
</evidence>
<evidence type="ECO:0000313" key="2">
    <source>
        <dbReference type="EMBL" id="THU90630.1"/>
    </source>
</evidence>
<sequence length="183" mass="21889">MALTRPPLPPFTFKSALQKVKSAQSLWNTRDPTKISLAYTEDTLWRNRADFVKGREDVEKWLKRKWEREHWYILRKDLFAFTEHKIAVQFFYEWNEKPDASGQWYRTYGLEDWTFAPSGLMYKRMMSGNDLAIRAEERWFNYGPENLSKPEVEPDVENDKEAKERREKAVEAVDHVKIGDEHL</sequence>
<proteinExistence type="predicted"/>
<keyword evidence="3" id="KW-1185">Reference proteome</keyword>
<gene>
    <name evidence="2" type="ORF">K435DRAFT_830156</name>
</gene>
<organism evidence="2 3">
    <name type="scientific">Dendrothele bispora (strain CBS 962.96)</name>
    <dbReference type="NCBI Taxonomy" id="1314807"/>
    <lineage>
        <taxon>Eukaryota</taxon>
        <taxon>Fungi</taxon>
        <taxon>Dikarya</taxon>
        <taxon>Basidiomycota</taxon>
        <taxon>Agaricomycotina</taxon>
        <taxon>Agaricomycetes</taxon>
        <taxon>Agaricomycetidae</taxon>
        <taxon>Agaricales</taxon>
        <taxon>Agaricales incertae sedis</taxon>
        <taxon>Dendrothele</taxon>
    </lineage>
</organism>
<dbReference type="InterPro" id="IPR009783">
    <property type="entry name" value="DUF1348"/>
</dbReference>
<dbReference type="Proteomes" id="UP000297245">
    <property type="component" value="Unassembled WGS sequence"/>
</dbReference>
<evidence type="ECO:0000256" key="1">
    <source>
        <dbReference type="SAM" id="MobiDB-lite"/>
    </source>
</evidence>
<feature type="region of interest" description="Disordered" evidence="1">
    <location>
        <begin position="146"/>
        <end position="171"/>
    </location>
</feature>
<feature type="compositionally biased region" description="Basic and acidic residues" evidence="1">
    <location>
        <begin position="148"/>
        <end position="171"/>
    </location>
</feature>
<dbReference type="OrthoDB" id="14527at2759"/>
<dbReference type="Pfam" id="PF07080">
    <property type="entry name" value="DUF1348"/>
    <property type="match status" value="1"/>
</dbReference>
<protein>
    <submittedName>
        <fullName evidence="2">DUF1348-domain-containing protein</fullName>
    </submittedName>
</protein>
<dbReference type="InterPro" id="IPR032710">
    <property type="entry name" value="NTF2-like_dom_sf"/>
</dbReference>
<name>A0A4S8LNG7_DENBC</name>
<dbReference type="SUPFAM" id="SSF54427">
    <property type="entry name" value="NTF2-like"/>
    <property type="match status" value="1"/>
</dbReference>